<gene>
    <name evidence="2" type="ORF">MA16_Dca002745</name>
</gene>
<dbReference type="PROSITE" id="PS50878">
    <property type="entry name" value="RT_POL"/>
    <property type="match status" value="1"/>
</dbReference>
<dbReference type="InterPro" id="IPR026960">
    <property type="entry name" value="RVT-Znf"/>
</dbReference>
<dbReference type="Pfam" id="PF13966">
    <property type="entry name" value="zf-RVT"/>
    <property type="match status" value="1"/>
</dbReference>
<evidence type="ECO:0000313" key="2">
    <source>
        <dbReference type="EMBL" id="PKU84233.1"/>
    </source>
</evidence>
<dbReference type="EMBL" id="KZ502052">
    <property type="protein sequence ID" value="PKU84233.1"/>
    <property type="molecule type" value="Genomic_DNA"/>
</dbReference>
<dbReference type="AlphaFoldDB" id="A0A2I0X8J0"/>
<dbReference type="InterPro" id="IPR000477">
    <property type="entry name" value="RT_dom"/>
</dbReference>
<dbReference type="PANTHER" id="PTHR33116">
    <property type="entry name" value="REVERSE TRANSCRIPTASE ZINC-BINDING DOMAIN-CONTAINING PROTEIN-RELATED-RELATED"/>
    <property type="match status" value="1"/>
</dbReference>
<proteinExistence type="predicted"/>
<accession>A0A2I0X8J0</accession>
<evidence type="ECO:0000259" key="1">
    <source>
        <dbReference type="PROSITE" id="PS50878"/>
    </source>
</evidence>
<sequence length="572" mass="65162">MPLIIKDTQAGFIKSRISTDNIILAQEILSFANKEKKNLFCAKFDIRKAFDTVSREFVLARLEQKGIPALFISWVKACICDVNFSVIVNGALEGYISSSAGLRQGCPLSPYLFYFVMDAFSSLIDNNLFMGAHFGNFKISHLLYADDLLVFGEASPANCDILLQIISKFSKSSGLFMNLDKSSIMLPKHLINDNSTCRSLGLTYKEIINYLGIPISFKRIKIADFSPLMEEVSRKLSGWNATLLSFAGRLQFLKFTLLNSIAYWIRGSILPKAVIKFVRRIASNFLFFGDITAANKLHFVAWDTVCKPKNKGGLGLPSIPALQYGYNCSLILRLYTRKFPLADWVFMIYCSPWKPPDTKATKFWKALCTTALDSKVKWTHFVTPSSPSSFVWDFWCIKNRIVDLFSLSSNYGNSPVSSFIVEDSWQLPINLPSEAVNFISNIFIHDIYRDCLVWEKDRKAKFKDFVSDYYKLLPLCQWDCFIWHKKHILRYSVYTWLSLVGGLKAAVELNRRNIDVDISCSLCNCYPESTGHLFFDCSYSHSVITALILDCASILLRLNLLQLFDWVNDNPN</sequence>
<dbReference type="STRING" id="906689.A0A2I0X8J0"/>
<organism evidence="2 3">
    <name type="scientific">Dendrobium catenatum</name>
    <dbReference type="NCBI Taxonomy" id="906689"/>
    <lineage>
        <taxon>Eukaryota</taxon>
        <taxon>Viridiplantae</taxon>
        <taxon>Streptophyta</taxon>
        <taxon>Embryophyta</taxon>
        <taxon>Tracheophyta</taxon>
        <taxon>Spermatophyta</taxon>
        <taxon>Magnoliopsida</taxon>
        <taxon>Liliopsida</taxon>
        <taxon>Asparagales</taxon>
        <taxon>Orchidaceae</taxon>
        <taxon>Epidendroideae</taxon>
        <taxon>Malaxideae</taxon>
        <taxon>Dendrobiinae</taxon>
        <taxon>Dendrobium</taxon>
    </lineage>
</organism>
<keyword evidence="3" id="KW-1185">Reference proteome</keyword>
<dbReference type="InterPro" id="IPR043502">
    <property type="entry name" value="DNA/RNA_pol_sf"/>
</dbReference>
<dbReference type="InterPro" id="IPR043128">
    <property type="entry name" value="Rev_trsase/Diguanyl_cyclase"/>
</dbReference>
<dbReference type="PANTHER" id="PTHR33116:SF74">
    <property type="entry name" value="RNASE H FAMILY PROTEIN"/>
    <property type="match status" value="1"/>
</dbReference>
<feature type="domain" description="Reverse transcriptase" evidence="1">
    <location>
        <begin position="1"/>
        <end position="215"/>
    </location>
</feature>
<dbReference type="CDD" id="cd01650">
    <property type="entry name" value="RT_nLTR_like"/>
    <property type="match status" value="1"/>
</dbReference>
<reference evidence="2 3" key="1">
    <citation type="journal article" date="2016" name="Sci. Rep.">
        <title>The Dendrobium catenatum Lindl. genome sequence provides insights into polysaccharide synthase, floral development and adaptive evolution.</title>
        <authorList>
            <person name="Zhang G.Q."/>
            <person name="Xu Q."/>
            <person name="Bian C."/>
            <person name="Tsai W.C."/>
            <person name="Yeh C.M."/>
            <person name="Liu K.W."/>
            <person name="Yoshida K."/>
            <person name="Zhang L.S."/>
            <person name="Chang S.B."/>
            <person name="Chen F."/>
            <person name="Shi Y."/>
            <person name="Su Y.Y."/>
            <person name="Zhang Y.Q."/>
            <person name="Chen L.J."/>
            <person name="Yin Y."/>
            <person name="Lin M."/>
            <person name="Huang H."/>
            <person name="Deng H."/>
            <person name="Wang Z.W."/>
            <person name="Zhu S.L."/>
            <person name="Zhao X."/>
            <person name="Deng C."/>
            <person name="Niu S.C."/>
            <person name="Huang J."/>
            <person name="Wang M."/>
            <person name="Liu G.H."/>
            <person name="Yang H.J."/>
            <person name="Xiao X.J."/>
            <person name="Hsiao Y.Y."/>
            <person name="Wu W.L."/>
            <person name="Chen Y.Y."/>
            <person name="Mitsuda N."/>
            <person name="Ohme-Takagi M."/>
            <person name="Luo Y.B."/>
            <person name="Van de Peer Y."/>
            <person name="Liu Z.J."/>
        </authorList>
    </citation>
    <scope>NUCLEOTIDE SEQUENCE [LARGE SCALE GENOMIC DNA]</scope>
    <source>
        <tissue evidence="2">The whole plant</tissue>
    </source>
</reference>
<evidence type="ECO:0000313" key="3">
    <source>
        <dbReference type="Proteomes" id="UP000233837"/>
    </source>
</evidence>
<dbReference type="SUPFAM" id="SSF56672">
    <property type="entry name" value="DNA/RNA polymerases"/>
    <property type="match status" value="1"/>
</dbReference>
<dbReference type="Gene3D" id="3.30.70.270">
    <property type="match status" value="1"/>
</dbReference>
<dbReference type="Proteomes" id="UP000233837">
    <property type="component" value="Unassembled WGS sequence"/>
</dbReference>
<dbReference type="Pfam" id="PF00078">
    <property type="entry name" value="RVT_1"/>
    <property type="match status" value="1"/>
</dbReference>
<name>A0A2I0X8J0_9ASPA</name>
<reference evidence="2 3" key="2">
    <citation type="journal article" date="2017" name="Nature">
        <title>The Apostasia genome and the evolution of orchids.</title>
        <authorList>
            <person name="Zhang G.Q."/>
            <person name="Liu K.W."/>
            <person name="Li Z."/>
            <person name="Lohaus R."/>
            <person name="Hsiao Y.Y."/>
            <person name="Niu S.C."/>
            <person name="Wang J.Y."/>
            <person name="Lin Y.C."/>
            <person name="Xu Q."/>
            <person name="Chen L.J."/>
            <person name="Yoshida K."/>
            <person name="Fujiwara S."/>
            <person name="Wang Z.W."/>
            <person name="Zhang Y.Q."/>
            <person name="Mitsuda N."/>
            <person name="Wang M."/>
            <person name="Liu G.H."/>
            <person name="Pecoraro L."/>
            <person name="Huang H.X."/>
            <person name="Xiao X.J."/>
            <person name="Lin M."/>
            <person name="Wu X.Y."/>
            <person name="Wu W.L."/>
            <person name="Chen Y.Y."/>
            <person name="Chang S.B."/>
            <person name="Sakamoto S."/>
            <person name="Ohme-Takagi M."/>
            <person name="Yagi M."/>
            <person name="Zeng S.J."/>
            <person name="Shen C.Y."/>
            <person name="Yeh C.M."/>
            <person name="Luo Y.B."/>
            <person name="Tsai W.C."/>
            <person name="Van de Peer Y."/>
            <person name="Liu Z.J."/>
        </authorList>
    </citation>
    <scope>NUCLEOTIDE SEQUENCE [LARGE SCALE GENOMIC DNA]</scope>
    <source>
        <tissue evidence="2">The whole plant</tissue>
    </source>
</reference>
<protein>
    <submittedName>
        <fullName evidence="2">Ribonuclease H protein</fullName>
    </submittedName>
</protein>